<organism evidence="19 20">
    <name type="scientific">Cupriavidus pampae</name>
    <dbReference type="NCBI Taxonomy" id="659251"/>
    <lineage>
        <taxon>Bacteria</taxon>
        <taxon>Pseudomonadati</taxon>
        <taxon>Pseudomonadota</taxon>
        <taxon>Betaproteobacteria</taxon>
        <taxon>Burkholderiales</taxon>
        <taxon>Burkholderiaceae</taxon>
        <taxon>Cupriavidus</taxon>
    </lineage>
</organism>
<dbReference type="InterPro" id="IPR003594">
    <property type="entry name" value="HATPase_dom"/>
</dbReference>
<proteinExistence type="predicted"/>
<dbReference type="PROSITE" id="PS50109">
    <property type="entry name" value="HIS_KIN"/>
    <property type="match status" value="1"/>
</dbReference>
<keyword evidence="14 16" id="KW-0472">Membrane</keyword>
<dbReference type="InterPro" id="IPR004358">
    <property type="entry name" value="Sig_transdc_His_kin-like_C"/>
</dbReference>
<dbReference type="GO" id="GO:0004673">
    <property type="term" value="F:protein histidine kinase activity"/>
    <property type="evidence" value="ECO:0007669"/>
    <property type="project" value="UniProtKB-EC"/>
</dbReference>
<evidence type="ECO:0000256" key="14">
    <source>
        <dbReference type="ARBA" id="ARBA00023136"/>
    </source>
</evidence>
<feature type="domain" description="Histidine kinase" evidence="17">
    <location>
        <begin position="269"/>
        <end position="467"/>
    </location>
</feature>
<dbReference type="PANTHER" id="PTHR44936:SF5">
    <property type="entry name" value="SENSOR HISTIDINE KINASE ENVZ"/>
    <property type="match status" value="1"/>
</dbReference>
<keyword evidence="4" id="KW-1003">Cell membrane</keyword>
<keyword evidence="8 16" id="KW-0812">Transmembrane</keyword>
<evidence type="ECO:0000259" key="18">
    <source>
        <dbReference type="PROSITE" id="PS50885"/>
    </source>
</evidence>
<evidence type="ECO:0000313" key="19">
    <source>
        <dbReference type="EMBL" id="CAG9181354.1"/>
    </source>
</evidence>
<keyword evidence="6" id="KW-0597">Phosphoprotein</keyword>
<dbReference type="Pfam" id="PF00512">
    <property type="entry name" value="HisKA"/>
    <property type="match status" value="1"/>
</dbReference>
<evidence type="ECO:0000256" key="15">
    <source>
        <dbReference type="SAM" id="MobiDB-lite"/>
    </source>
</evidence>
<evidence type="ECO:0000313" key="20">
    <source>
        <dbReference type="Proteomes" id="UP000706525"/>
    </source>
</evidence>
<dbReference type="SUPFAM" id="SSF55874">
    <property type="entry name" value="ATPase domain of HSP90 chaperone/DNA topoisomerase II/histidine kinase"/>
    <property type="match status" value="1"/>
</dbReference>
<keyword evidence="7 19" id="KW-0808">Transferase</keyword>
<dbReference type="Proteomes" id="UP000706525">
    <property type="component" value="Unassembled WGS sequence"/>
</dbReference>
<comment type="subcellular location">
    <subcellularLocation>
        <location evidence="2">Cell inner membrane</location>
        <topology evidence="2">Multi-pass membrane protein</topology>
    </subcellularLocation>
</comment>
<accession>A0ABN7Z5Y1</accession>
<dbReference type="InterPro" id="IPR003661">
    <property type="entry name" value="HisK_dim/P_dom"/>
</dbReference>
<dbReference type="Pfam" id="PF00672">
    <property type="entry name" value="HAMP"/>
    <property type="match status" value="1"/>
</dbReference>
<evidence type="ECO:0000256" key="2">
    <source>
        <dbReference type="ARBA" id="ARBA00004429"/>
    </source>
</evidence>
<dbReference type="InterPro" id="IPR050980">
    <property type="entry name" value="2C_sensor_his_kinase"/>
</dbReference>
<evidence type="ECO:0000256" key="3">
    <source>
        <dbReference type="ARBA" id="ARBA00012438"/>
    </source>
</evidence>
<evidence type="ECO:0000256" key="9">
    <source>
        <dbReference type="ARBA" id="ARBA00022741"/>
    </source>
</evidence>
<keyword evidence="20" id="KW-1185">Reference proteome</keyword>
<reference evidence="19 20" key="1">
    <citation type="submission" date="2021-08" db="EMBL/GenBank/DDBJ databases">
        <authorList>
            <person name="Peeters C."/>
        </authorList>
    </citation>
    <scope>NUCLEOTIDE SEQUENCE [LARGE SCALE GENOMIC DNA]</scope>
    <source>
        <strain evidence="19 20">LMG 32289</strain>
    </source>
</reference>
<keyword evidence="12 16" id="KW-1133">Transmembrane helix</keyword>
<sequence>MSTPMSTSTNAPANASTSTSTSASTNASQEKVGLLQRLRPWPRSLGSRLFVILLAGLIVAHCMSFAVLFSERYISARQVMLGTLETDVATSLAILDRLPAAERPQWLPLVNRGNYRYILGPGMPGVPAQDQRSADIAARITEASGGRFPVKVESIPNEGKRLQAHLTLSDGSPLTIDVHPRMTPVAQWLPYVLVVQLLLLILCCWYAVRQSIRPLVALADAADALDPNAKGPPLSESGPTEVAHAATAFNAMRHRIARFVEERVQILAAISHDLQTPITRMKLRAEMAEDSVEKTKLVHDLDEIERLVQEGLAYARTTQGDGEKPQRIDVGAFIESLTYDYTDTGKDVTILANVSGAVVTRPHALRRVMTNLIDNAIKFGGAAELLVARDGGGVVTIQVMDRGPGIPEDKLEAVMQPFVRLENSRSRETGGSGLGLAIAHQLALAIGGSLRLRNRQGGGLTAEVRLN</sequence>
<keyword evidence="9" id="KW-0547">Nucleotide-binding</keyword>
<feature type="transmembrane region" description="Helical" evidence="16">
    <location>
        <begin position="188"/>
        <end position="208"/>
    </location>
</feature>
<keyword evidence="13" id="KW-0902">Two-component regulatory system</keyword>
<dbReference type="CDD" id="cd00082">
    <property type="entry name" value="HisKA"/>
    <property type="match status" value="1"/>
</dbReference>
<evidence type="ECO:0000256" key="4">
    <source>
        <dbReference type="ARBA" id="ARBA00022475"/>
    </source>
</evidence>
<feature type="transmembrane region" description="Helical" evidence="16">
    <location>
        <begin position="49"/>
        <end position="70"/>
    </location>
</feature>
<evidence type="ECO:0000256" key="1">
    <source>
        <dbReference type="ARBA" id="ARBA00000085"/>
    </source>
</evidence>
<evidence type="ECO:0000256" key="5">
    <source>
        <dbReference type="ARBA" id="ARBA00022519"/>
    </source>
</evidence>
<evidence type="ECO:0000256" key="7">
    <source>
        <dbReference type="ARBA" id="ARBA00022679"/>
    </source>
</evidence>
<dbReference type="SMART" id="SM00304">
    <property type="entry name" value="HAMP"/>
    <property type="match status" value="1"/>
</dbReference>
<dbReference type="PANTHER" id="PTHR44936">
    <property type="entry name" value="SENSOR PROTEIN CREC"/>
    <property type="match status" value="1"/>
</dbReference>
<dbReference type="PROSITE" id="PS50885">
    <property type="entry name" value="HAMP"/>
    <property type="match status" value="1"/>
</dbReference>
<name>A0ABN7Z5Y1_9BURK</name>
<dbReference type="SUPFAM" id="SSF47384">
    <property type="entry name" value="Homodimeric domain of signal transducing histidine kinase"/>
    <property type="match status" value="1"/>
</dbReference>
<protein>
    <recommendedName>
        <fullName evidence="3">histidine kinase</fullName>
        <ecNumber evidence="3">2.7.13.3</ecNumber>
    </recommendedName>
</protein>
<evidence type="ECO:0000256" key="13">
    <source>
        <dbReference type="ARBA" id="ARBA00023012"/>
    </source>
</evidence>
<dbReference type="SMART" id="SM00387">
    <property type="entry name" value="HATPase_c"/>
    <property type="match status" value="1"/>
</dbReference>
<comment type="caution">
    <text evidence="19">The sequence shown here is derived from an EMBL/GenBank/DDBJ whole genome shotgun (WGS) entry which is preliminary data.</text>
</comment>
<comment type="catalytic activity">
    <reaction evidence="1">
        <text>ATP + protein L-histidine = ADP + protein N-phospho-L-histidine.</text>
        <dbReference type="EC" id="2.7.13.3"/>
    </reaction>
</comment>
<feature type="domain" description="HAMP" evidence="18">
    <location>
        <begin position="209"/>
        <end position="261"/>
    </location>
</feature>
<evidence type="ECO:0000256" key="16">
    <source>
        <dbReference type="SAM" id="Phobius"/>
    </source>
</evidence>
<evidence type="ECO:0000256" key="10">
    <source>
        <dbReference type="ARBA" id="ARBA00022777"/>
    </source>
</evidence>
<evidence type="ECO:0000256" key="6">
    <source>
        <dbReference type="ARBA" id="ARBA00022553"/>
    </source>
</evidence>
<evidence type="ECO:0000256" key="8">
    <source>
        <dbReference type="ARBA" id="ARBA00022692"/>
    </source>
</evidence>
<dbReference type="Gene3D" id="1.10.287.130">
    <property type="match status" value="1"/>
</dbReference>
<dbReference type="Gene3D" id="3.30.565.10">
    <property type="entry name" value="Histidine kinase-like ATPase, C-terminal domain"/>
    <property type="match status" value="1"/>
</dbReference>
<keyword evidence="5" id="KW-0997">Cell inner membrane</keyword>
<dbReference type="PRINTS" id="PR00344">
    <property type="entry name" value="BCTRLSENSOR"/>
</dbReference>
<gene>
    <name evidence="19" type="primary">envZ_4</name>
    <name evidence="19" type="ORF">LMG32289_04808</name>
</gene>
<dbReference type="EMBL" id="CAJZAG010000010">
    <property type="protein sequence ID" value="CAG9181354.1"/>
    <property type="molecule type" value="Genomic_DNA"/>
</dbReference>
<dbReference type="Pfam" id="PF02518">
    <property type="entry name" value="HATPase_c"/>
    <property type="match status" value="1"/>
</dbReference>
<dbReference type="InterPro" id="IPR036097">
    <property type="entry name" value="HisK_dim/P_sf"/>
</dbReference>
<evidence type="ECO:0000259" key="17">
    <source>
        <dbReference type="PROSITE" id="PS50109"/>
    </source>
</evidence>
<dbReference type="InterPro" id="IPR003660">
    <property type="entry name" value="HAMP_dom"/>
</dbReference>
<dbReference type="InterPro" id="IPR005467">
    <property type="entry name" value="His_kinase_dom"/>
</dbReference>
<feature type="region of interest" description="Disordered" evidence="15">
    <location>
        <begin position="1"/>
        <end position="26"/>
    </location>
</feature>
<dbReference type="SMART" id="SM00388">
    <property type="entry name" value="HisKA"/>
    <property type="match status" value="1"/>
</dbReference>
<evidence type="ECO:0000256" key="11">
    <source>
        <dbReference type="ARBA" id="ARBA00022840"/>
    </source>
</evidence>
<evidence type="ECO:0000256" key="12">
    <source>
        <dbReference type="ARBA" id="ARBA00022989"/>
    </source>
</evidence>
<dbReference type="InterPro" id="IPR036890">
    <property type="entry name" value="HATPase_C_sf"/>
</dbReference>
<dbReference type="EC" id="2.7.13.3" evidence="3"/>
<keyword evidence="11" id="KW-0067">ATP-binding</keyword>
<keyword evidence="10" id="KW-0418">Kinase</keyword>